<dbReference type="PROSITE" id="PS50112">
    <property type="entry name" value="PAS"/>
    <property type="match status" value="2"/>
</dbReference>
<feature type="domain" description="GGDEF" evidence="4">
    <location>
        <begin position="491"/>
        <end position="626"/>
    </location>
</feature>
<dbReference type="InterPro" id="IPR037522">
    <property type="entry name" value="HD_GYP_dom"/>
</dbReference>
<evidence type="ECO:0000313" key="7">
    <source>
        <dbReference type="Proteomes" id="UP000664545"/>
    </source>
</evidence>
<dbReference type="SMART" id="SM00471">
    <property type="entry name" value="HDc"/>
    <property type="match status" value="1"/>
</dbReference>
<evidence type="ECO:0000313" key="6">
    <source>
        <dbReference type="EMBL" id="MBN7772581.1"/>
    </source>
</evidence>
<dbReference type="SMART" id="SM00267">
    <property type="entry name" value="GGDEF"/>
    <property type="match status" value="1"/>
</dbReference>
<evidence type="ECO:0000256" key="1">
    <source>
        <dbReference type="SAM" id="Coils"/>
    </source>
</evidence>
<evidence type="ECO:0000259" key="4">
    <source>
        <dbReference type="PROSITE" id="PS50887"/>
    </source>
</evidence>
<dbReference type="Pfam" id="PF13426">
    <property type="entry name" value="PAS_9"/>
    <property type="match status" value="2"/>
</dbReference>
<dbReference type="Pfam" id="PF00990">
    <property type="entry name" value="GGDEF"/>
    <property type="match status" value="1"/>
</dbReference>
<dbReference type="NCBIfam" id="TIGR00229">
    <property type="entry name" value="sensory_box"/>
    <property type="match status" value="1"/>
</dbReference>
<dbReference type="PROSITE" id="PS51832">
    <property type="entry name" value="HD_GYP"/>
    <property type="match status" value="1"/>
</dbReference>
<evidence type="ECO:0000256" key="2">
    <source>
        <dbReference type="SAM" id="Phobius"/>
    </source>
</evidence>
<protein>
    <submittedName>
        <fullName evidence="6">Diguanylate cyclase</fullName>
    </submittedName>
</protein>
<dbReference type="SUPFAM" id="SSF55785">
    <property type="entry name" value="PYP-like sensor domain (PAS domain)"/>
    <property type="match status" value="3"/>
</dbReference>
<feature type="coiled-coil region" evidence="1">
    <location>
        <begin position="31"/>
        <end position="86"/>
    </location>
</feature>
<dbReference type="InterPro" id="IPR029787">
    <property type="entry name" value="Nucleotide_cyclase"/>
</dbReference>
<dbReference type="CDD" id="cd00077">
    <property type="entry name" value="HDc"/>
    <property type="match status" value="1"/>
</dbReference>
<dbReference type="InterPro" id="IPR043128">
    <property type="entry name" value="Rev_trsase/Diguanyl_cyclase"/>
</dbReference>
<dbReference type="AlphaFoldDB" id="A0A939D7L6"/>
<dbReference type="NCBIfam" id="TIGR00254">
    <property type="entry name" value="GGDEF"/>
    <property type="match status" value="1"/>
</dbReference>
<keyword evidence="1" id="KW-0175">Coiled coil</keyword>
<dbReference type="InterPro" id="IPR000160">
    <property type="entry name" value="GGDEF_dom"/>
</dbReference>
<dbReference type="SMART" id="SM00091">
    <property type="entry name" value="PAS"/>
    <property type="match status" value="3"/>
</dbReference>
<organism evidence="6 7">
    <name type="scientific">Clostridium aminobutyricum</name>
    <dbReference type="NCBI Taxonomy" id="33953"/>
    <lineage>
        <taxon>Bacteria</taxon>
        <taxon>Bacillati</taxon>
        <taxon>Bacillota</taxon>
        <taxon>Clostridia</taxon>
        <taxon>Eubacteriales</taxon>
        <taxon>Clostridiaceae</taxon>
        <taxon>Clostridium</taxon>
    </lineage>
</organism>
<feature type="transmembrane region" description="Helical" evidence="2">
    <location>
        <begin position="16"/>
        <end position="35"/>
    </location>
</feature>
<proteinExistence type="predicted"/>
<feature type="domain" description="PAS" evidence="3">
    <location>
        <begin position="241"/>
        <end position="283"/>
    </location>
</feature>
<accession>A0A939D7L6</accession>
<dbReference type="InterPro" id="IPR003607">
    <property type="entry name" value="HD/PDEase_dom"/>
</dbReference>
<dbReference type="InterPro" id="IPR000014">
    <property type="entry name" value="PAS"/>
</dbReference>
<gene>
    <name evidence="6" type="ORF">JYB65_04330</name>
</gene>
<sequence length="800" mass="92675">MTANKHLMLIMNTYKGWFYVIVTSTILYCLIRNLLKKVETAENELKRSNEELYQANEELQASLEQLAAAEEELRVQYEQITENEIKLIESEAKNRAIIQAMPDLLFLIDREGTFVDCIASDETLLLMPRKSFIGKKISDIIPRHISKSAYEKIESVFQNGNMEIVECNLLLSEEEQYFELRMMAYNQTEILVMSRNVTNERKSQIELKISEAKYKTLIKQLQLGLALYEGPLCEKVKEYLLVETNDSHERLTGLKTEDILGKTFGEIFPFMESENIEKLEHTISTGEPTYYERYQPKIDVYYEIIAYRPKESQLAIIVNDITLRRQAEKATRISENNFKNIFENSSDAILMVREDKVIDCNSAAIKLLGYRTKEELISKSPTEFSPEKQPNGALSKELVEEIYRKSHIYGKYKFEWWHRRNDGEHFPVEVMMTNVSYDGKEVAHCLCRDISERKQLEDNLKYLSIHDQLTGLYNRRFFEEEIVRLDTESSLPFTITMADINGLKLVNDSFGHAIGDELLRKVTSVLKKGCREQDIICRLSGDEFVIMSPNTDTFEAELIIKKIKSIAMGEKVGLVNISISFGFETKRNKDEPIYEILKKAENYMYRKKLYDSPSMRGKTIQAIISTLHEKNKREEQHSRRVSELCESMGNALHMPEDKVKELKTVGLLHDIGKIAIEENILNKKHKLTEEEWEEIKKHPEIGYRILSTVNDLAEMAEYVLAHHERWDGKGYPKGLQGTDIPLQSCIISIVDAYDAMISERSYRNALPKEVAIQELRANAGLQFNPELVEVFIDQVLEDEL</sequence>
<keyword evidence="2" id="KW-0472">Membrane</keyword>
<evidence type="ECO:0000259" key="5">
    <source>
        <dbReference type="PROSITE" id="PS51832"/>
    </source>
</evidence>
<dbReference type="CDD" id="cd01949">
    <property type="entry name" value="GGDEF"/>
    <property type="match status" value="1"/>
</dbReference>
<dbReference type="Proteomes" id="UP000664545">
    <property type="component" value="Unassembled WGS sequence"/>
</dbReference>
<feature type="domain" description="PAS" evidence="3">
    <location>
        <begin position="90"/>
        <end position="160"/>
    </location>
</feature>
<feature type="domain" description="HD-GYP" evidence="5">
    <location>
        <begin position="612"/>
        <end position="800"/>
    </location>
</feature>
<dbReference type="Pfam" id="PF13487">
    <property type="entry name" value="HD_5"/>
    <property type="match status" value="1"/>
</dbReference>
<dbReference type="Gene3D" id="3.30.70.270">
    <property type="match status" value="1"/>
</dbReference>
<name>A0A939D7L6_CLOAM</name>
<keyword evidence="2" id="KW-1133">Transmembrane helix</keyword>
<keyword evidence="2" id="KW-0812">Transmembrane</keyword>
<dbReference type="PROSITE" id="PS50887">
    <property type="entry name" value="GGDEF"/>
    <property type="match status" value="1"/>
</dbReference>
<dbReference type="InterPro" id="IPR035965">
    <property type="entry name" value="PAS-like_dom_sf"/>
</dbReference>
<dbReference type="Gene3D" id="1.10.3210.10">
    <property type="entry name" value="Hypothetical protein af1432"/>
    <property type="match status" value="1"/>
</dbReference>
<keyword evidence="7" id="KW-1185">Reference proteome</keyword>
<evidence type="ECO:0000259" key="3">
    <source>
        <dbReference type="PROSITE" id="PS50112"/>
    </source>
</evidence>
<comment type="caution">
    <text evidence="6">The sequence shown here is derived from an EMBL/GenBank/DDBJ whole genome shotgun (WGS) entry which is preliminary data.</text>
</comment>
<dbReference type="SUPFAM" id="SSF109604">
    <property type="entry name" value="HD-domain/PDEase-like"/>
    <property type="match status" value="1"/>
</dbReference>
<dbReference type="CDD" id="cd00130">
    <property type="entry name" value="PAS"/>
    <property type="match status" value="1"/>
</dbReference>
<dbReference type="PANTHER" id="PTHR43155:SF2">
    <property type="entry name" value="CYCLIC DI-GMP PHOSPHODIESTERASE PA4108"/>
    <property type="match status" value="1"/>
</dbReference>
<dbReference type="EMBL" id="JAFJZZ010000001">
    <property type="protein sequence ID" value="MBN7772581.1"/>
    <property type="molecule type" value="Genomic_DNA"/>
</dbReference>
<dbReference type="SUPFAM" id="SSF55073">
    <property type="entry name" value="Nucleotide cyclase"/>
    <property type="match status" value="1"/>
</dbReference>
<dbReference type="PANTHER" id="PTHR43155">
    <property type="entry name" value="CYCLIC DI-GMP PHOSPHODIESTERASE PA4108-RELATED"/>
    <property type="match status" value="1"/>
</dbReference>
<reference evidence="6" key="1">
    <citation type="submission" date="2021-02" db="EMBL/GenBank/DDBJ databases">
        <title>Abyssanaerobacter marinus gen.nov., sp., nov, anaerobic bacterium isolated from the Onnuri vent field of Indian Ocean and suggestion of Mogibacteriaceae fam. nov., and proposal of reclassification of ambiguous this family's genus member.</title>
        <authorList>
            <person name="Kim Y.J."/>
            <person name="Yang J.-A."/>
        </authorList>
    </citation>
    <scope>NUCLEOTIDE SEQUENCE</scope>
    <source>
        <strain evidence="6">DSM 2634</strain>
    </source>
</reference>
<dbReference type="Gene3D" id="3.30.450.20">
    <property type="entry name" value="PAS domain"/>
    <property type="match status" value="3"/>
</dbReference>